<evidence type="ECO:0000313" key="8">
    <source>
        <dbReference type="Proteomes" id="UP000242146"/>
    </source>
</evidence>
<dbReference type="InterPro" id="IPR002645">
    <property type="entry name" value="STAS_dom"/>
</dbReference>
<evidence type="ECO:0000313" key="7">
    <source>
        <dbReference type="EMBL" id="ORX59698.1"/>
    </source>
</evidence>
<dbReference type="AlphaFoldDB" id="A0A1X2GRK8"/>
<dbReference type="STRING" id="101127.A0A1X2GRK8"/>
<dbReference type="InterPro" id="IPR011547">
    <property type="entry name" value="SLC26A/SulP_dom"/>
</dbReference>
<feature type="transmembrane region" description="Helical" evidence="5">
    <location>
        <begin position="436"/>
        <end position="455"/>
    </location>
</feature>
<feature type="transmembrane region" description="Helical" evidence="5">
    <location>
        <begin position="360"/>
        <end position="383"/>
    </location>
</feature>
<dbReference type="InterPro" id="IPR001902">
    <property type="entry name" value="SLC26A/SulP_fam"/>
</dbReference>
<feature type="transmembrane region" description="Helical" evidence="5">
    <location>
        <begin position="304"/>
        <end position="325"/>
    </location>
</feature>
<dbReference type="EMBL" id="MCGT01000005">
    <property type="protein sequence ID" value="ORX59698.1"/>
    <property type="molecule type" value="Genomic_DNA"/>
</dbReference>
<dbReference type="PANTHER" id="PTHR11814">
    <property type="entry name" value="SULFATE TRANSPORTER"/>
    <property type="match status" value="1"/>
</dbReference>
<dbReference type="PROSITE" id="PS50801">
    <property type="entry name" value="STAS"/>
    <property type="match status" value="1"/>
</dbReference>
<evidence type="ECO:0000259" key="6">
    <source>
        <dbReference type="PROSITE" id="PS50801"/>
    </source>
</evidence>
<protein>
    <recommendedName>
        <fullName evidence="6">STAS domain-containing protein</fullName>
    </recommendedName>
</protein>
<evidence type="ECO:0000256" key="3">
    <source>
        <dbReference type="ARBA" id="ARBA00022989"/>
    </source>
</evidence>
<dbReference type="SUPFAM" id="SSF52091">
    <property type="entry name" value="SpoIIaa-like"/>
    <property type="match status" value="1"/>
</dbReference>
<evidence type="ECO:0000256" key="1">
    <source>
        <dbReference type="ARBA" id="ARBA00004141"/>
    </source>
</evidence>
<dbReference type="InterPro" id="IPR036513">
    <property type="entry name" value="STAS_dom_sf"/>
</dbReference>
<dbReference type="Gene3D" id="3.30.750.24">
    <property type="entry name" value="STAS domain"/>
    <property type="match status" value="1"/>
</dbReference>
<dbReference type="GO" id="GO:0055085">
    <property type="term" value="P:transmembrane transport"/>
    <property type="evidence" value="ECO:0007669"/>
    <property type="project" value="InterPro"/>
</dbReference>
<organism evidence="7 8">
    <name type="scientific">Hesseltinella vesiculosa</name>
    <dbReference type="NCBI Taxonomy" id="101127"/>
    <lineage>
        <taxon>Eukaryota</taxon>
        <taxon>Fungi</taxon>
        <taxon>Fungi incertae sedis</taxon>
        <taxon>Mucoromycota</taxon>
        <taxon>Mucoromycotina</taxon>
        <taxon>Mucoromycetes</taxon>
        <taxon>Mucorales</taxon>
        <taxon>Cunninghamellaceae</taxon>
        <taxon>Hesseltinella</taxon>
    </lineage>
</organism>
<evidence type="ECO:0000256" key="2">
    <source>
        <dbReference type="ARBA" id="ARBA00022692"/>
    </source>
</evidence>
<dbReference type="Pfam" id="PF00916">
    <property type="entry name" value="Sulfate_transp"/>
    <property type="match status" value="1"/>
</dbReference>
<feature type="transmembrane region" description="Helical" evidence="5">
    <location>
        <begin position="126"/>
        <end position="145"/>
    </location>
</feature>
<accession>A0A1X2GRK8</accession>
<feature type="transmembrane region" description="Helical" evidence="5">
    <location>
        <begin position="496"/>
        <end position="521"/>
    </location>
</feature>
<feature type="transmembrane region" description="Helical" evidence="5">
    <location>
        <begin position="273"/>
        <end position="292"/>
    </location>
</feature>
<keyword evidence="2 5" id="KW-0812">Transmembrane</keyword>
<dbReference type="OrthoDB" id="427213at2759"/>
<reference evidence="7 8" key="1">
    <citation type="submission" date="2016-07" db="EMBL/GenBank/DDBJ databases">
        <title>Pervasive Adenine N6-methylation of Active Genes in Fungi.</title>
        <authorList>
            <consortium name="DOE Joint Genome Institute"/>
            <person name="Mondo S.J."/>
            <person name="Dannebaum R.O."/>
            <person name="Kuo R.C."/>
            <person name="Labutti K."/>
            <person name="Haridas S."/>
            <person name="Kuo A."/>
            <person name="Salamov A."/>
            <person name="Ahrendt S.R."/>
            <person name="Lipzen A."/>
            <person name="Sullivan W."/>
            <person name="Andreopoulos W.B."/>
            <person name="Clum A."/>
            <person name="Lindquist E."/>
            <person name="Daum C."/>
            <person name="Ramamoorthy G.K."/>
            <person name="Gryganskyi A."/>
            <person name="Culley D."/>
            <person name="Magnuson J.K."/>
            <person name="James T.Y."/>
            <person name="O'Malley M.A."/>
            <person name="Stajich J.E."/>
            <person name="Spatafora J.W."/>
            <person name="Visel A."/>
            <person name="Grigoriev I.V."/>
        </authorList>
    </citation>
    <scope>NUCLEOTIDE SEQUENCE [LARGE SCALE GENOMIC DNA]</scope>
    <source>
        <strain evidence="7 8">NRRL 3301</strain>
    </source>
</reference>
<comment type="caution">
    <text evidence="7">The sequence shown here is derived from an EMBL/GenBank/DDBJ whole genome shotgun (WGS) entry which is preliminary data.</text>
</comment>
<feature type="domain" description="STAS" evidence="6">
    <location>
        <begin position="550"/>
        <end position="676"/>
    </location>
</feature>
<dbReference type="Pfam" id="PF01740">
    <property type="entry name" value="STAS"/>
    <property type="match status" value="1"/>
</dbReference>
<keyword evidence="4 5" id="KW-0472">Membrane</keyword>
<dbReference type="GO" id="GO:0016020">
    <property type="term" value="C:membrane"/>
    <property type="evidence" value="ECO:0007669"/>
    <property type="project" value="UniProtKB-SubCell"/>
</dbReference>
<feature type="transmembrane region" description="Helical" evidence="5">
    <location>
        <begin position="188"/>
        <end position="208"/>
    </location>
</feature>
<keyword evidence="3 5" id="KW-1133">Transmembrane helix</keyword>
<evidence type="ECO:0000256" key="5">
    <source>
        <dbReference type="SAM" id="Phobius"/>
    </source>
</evidence>
<proteinExistence type="predicted"/>
<keyword evidence="8" id="KW-1185">Reference proteome</keyword>
<sequence length="684" mass="76338">MTYHDDFIASNNSSTRSMTFDDDDDQEDMAHPHIAIETRPLLSVNETMDRYYAMMSPLPPVQPNHSQLPKSSWVMFKLRCRYYLPITQWLPLYTFSSFIYDLFSGLTLSCLLIPSGLSYATALCKLDAIHGLYGIAFPAITYGIFGTSRQATVYFRQMSVGPEAPLALLVGSSIAQQQHMKDSDVDPVAWACLLTFFVGLFTFMLGIFRLGFLDSLMSRALLRGFITGVALVVMVQQSILLLGLAKLAEESGLSETSTTLDRLVFLAGHIGDAHHLSACVSFTCIAYLLAFRTIKSNFCQNKRWFQLLPEVLVMVVAAILLTWIFRWDLQGLEILGHIQSRGIPMPNIPAFPPSKHMKDMLIMAAMIAIVGFVESIVIGKTYATRHNYSISANRELVALGMANMFSGLFQGIPAFGSVARSKVSDRAGAKTQNAGIIAGLVALMAIVFLLPYFFYLPKTVLSSIIFVAVCSLLSELPEDLHFIFQIGAWRDLGLLLITFIATMVISLEFGTLLAVTLSLLLTIKETSYPRISIMGRVKGTHNKFKPIQDDPHAVEHLEDVLIIRIEEPLFFANTGQLKDRLRRLEMFGDMSIHPSEEPRLRDTSYVIFDIGSMPYIDASAVHILKDIVQAYHARQVSVFFVRLRPRPQATFEKSGLMSMIGKDHLFGKVSDAIDAIEQDLVIHL</sequence>
<dbReference type="Proteomes" id="UP000242146">
    <property type="component" value="Unassembled WGS sequence"/>
</dbReference>
<feature type="transmembrane region" description="Helical" evidence="5">
    <location>
        <begin position="395"/>
        <end position="416"/>
    </location>
</feature>
<name>A0A1X2GRK8_9FUNG</name>
<evidence type="ECO:0000256" key="4">
    <source>
        <dbReference type="ARBA" id="ARBA00023136"/>
    </source>
</evidence>
<feature type="transmembrane region" description="Helical" evidence="5">
    <location>
        <begin position="92"/>
        <end position="114"/>
    </location>
</feature>
<dbReference type="CDD" id="cd07042">
    <property type="entry name" value="STAS_SulP_like_sulfate_transporter"/>
    <property type="match status" value="1"/>
</dbReference>
<feature type="transmembrane region" description="Helical" evidence="5">
    <location>
        <begin position="220"/>
        <end position="245"/>
    </location>
</feature>
<gene>
    <name evidence="7" type="ORF">DM01DRAFT_1399158</name>
</gene>
<comment type="subcellular location">
    <subcellularLocation>
        <location evidence="1">Membrane</location>
        <topology evidence="1">Multi-pass membrane protein</topology>
    </subcellularLocation>
</comment>